<dbReference type="Proteomes" id="UP000479293">
    <property type="component" value="Unassembled WGS sequence"/>
</dbReference>
<name>A0A7C9BUX0_9BACT</name>
<evidence type="ECO:0000313" key="1">
    <source>
        <dbReference type="EMBL" id="MPR36479.1"/>
    </source>
</evidence>
<dbReference type="InterPro" id="IPR019534">
    <property type="entry name" value="DUF2452"/>
</dbReference>
<gene>
    <name evidence="1" type="ORF">GBK04_24855</name>
</gene>
<dbReference type="RefSeq" id="WP_152764410.1">
    <property type="nucleotide sequence ID" value="NZ_WHLY01000002.1"/>
</dbReference>
<dbReference type="Pfam" id="PF10504">
    <property type="entry name" value="DUF2452"/>
    <property type="match status" value="1"/>
</dbReference>
<sequence>MDSEDTNEKIALNPGLLGYAHTVGGAVIRPEDMGKVKSRSLLAMRQQTDIQLAQLYQQMQLLADQARLISQRVEISERIYAARMNFEPLVGNIYYLYEQKDGQDALSIIAPQEWRRSQPFRAFVASATLLADHTWDVHFSQENSTSVHG</sequence>
<accession>A0A7C9BUX0</accession>
<dbReference type="AlphaFoldDB" id="A0A7C9BUX0"/>
<keyword evidence="2" id="KW-1185">Reference proteome</keyword>
<comment type="caution">
    <text evidence="1">The sequence shown here is derived from an EMBL/GenBank/DDBJ whole genome shotgun (WGS) entry which is preliminary data.</text>
</comment>
<proteinExistence type="predicted"/>
<dbReference type="EMBL" id="WHLY01000002">
    <property type="protein sequence ID" value="MPR36479.1"/>
    <property type="molecule type" value="Genomic_DNA"/>
</dbReference>
<reference evidence="1 2" key="1">
    <citation type="submission" date="2019-10" db="EMBL/GenBank/DDBJ databases">
        <title>Draft Genome Sequence of Cytophagaceae sp. SJW1-29.</title>
        <authorList>
            <person name="Choi A."/>
        </authorList>
    </citation>
    <scope>NUCLEOTIDE SEQUENCE [LARGE SCALE GENOMIC DNA]</scope>
    <source>
        <strain evidence="1 2">SJW1-29</strain>
    </source>
</reference>
<protein>
    <submittedName>
        <fullName evidence="1">DUF2452 domain-containing protein</fullName>
    </submittedName>
</protein>
<evidence type="ECO:0000313" key="2">
    <source>
        <dbReference type="Proteomes" id="UP000479293"/>
    </source>
</evidence>
<organism evidence="1 2">
    <name type="scientific">Salmonirosea aquatica</name>
    <dbReference type="NCBI Taxonomy" id="2654236"/>
    <lineage>
        <taxon>Bacteria</taxon>
        <taxon>Pseudomonadati</taxon>
        <taxon>Bacteroidota</taxon>
        <taxon>Cytophagia</taxon>
        <taxon>Cytophagales</taxon>
        <taxon>Spirosomataceae</taxon>
        <taxon>Salmonirosea</taxon>
    </lineage>
</organism>